<reference evidence="2 3" key="1">
    <citation type="submission" date="2016-03" db="EMBL/GenBank/DDBJ databases">
        <title>Trachymyrmex septentrionalis WGS genome.</title>
        <authorList>
            <person name="Nygaard S."/>
            <person name="Hu H."/>
            <person name="Boomsma J."/>
            <person name="Zhang G."/>
        </authorList>
    </citation>
    <scope>NUCLEOTIDE SEQUENCE [LARGE SCALE GENOMIC DNA]</scope>
    <source>
        <strain evidence="2">Tsep2-gDNA-1</strain>
        <tissue evidence="2">Whole body</tissue>
    </source>
</reference>
<feature type="region of interest" description="Disordered" evidence="1">
    <location>
        <begin position="104"/>
        <end position="129"/>
    </location>
</feature>
<feature type="region of interest" description="Disordered" evidence="1">
    <location>
        <begin position="1"/>
        <end position="23"/>
    </location>
</feature>
<organism evidence="2 3">
    <name type="scientific">Trachymyrmex septentrionalis</name>
    <dbReference type="NCBI Taxonomy" id="34720"/>
    <lineage>
        <taxon>Eukaryota</taxon>
        <taxon>Metazoa</taxon>
        <taxon>Ecdysozoa</taxon>
        <taxon>Arthropoda</taxon>
        <taxon>Hexapoda</taxon>
        <taxon>Insecta</taxon>
        <taxon>Pterygota</taxon>
        <taxon>Neoptera</taxon>
        <taxon>Endopterygota</taxon>
        <taxon>Hymenoptera</taxon>
        <taxon>Apocrita</taxon>
        <taxon>Aculeata</taxon>
        <taxon>Formicoidea</taxon>
        <taxon>Formicidae</taxon>
        <taxon>Myrmicinae</taxon>
        <taxon>Trachymyrmex</taxon>
    </lineage>
</organism>
<protein>
    <submittedName>
        <fullName evidence="2">Uncharacterized protein</fullName>
    </submittedName>
</protein>
<feature type="compositionally biased region" description="Basic and acidic residues" evidence="1">
    <location>
        <begin position="105"/>
        <end position="120"/>
    </location>
</feature>
<gene>
    <name evidence="2" type="ORF">ALC56_11878</name>
</gene>
<evidence type="ECO:0000313" key="2">
    <source>
        <dbReference type="EMBL" id="KYN33802.1"/>
    </source>
</evidence>
<sequence>MAGSAIGERERCESARDEEEGRSDVVRSVGLNYPDVPAQIRLPVYAHNVVRNVQVHGHHHRPPPHHPPVSFAYESFECLGVVVTAAVTDVTARTESAIRVSISSRDGERKRKEGERETWAERNSGVAPPLQRRTGAQTIIRRHGNARPIAFLPFEDLRPSALATLETNRKNSTIRG</sequence>
<accession>A0A195F0W9</accession>
<evidence type="ECO:0000256" key="1">
    <source>
        <dbReference type="SAM" id="MobiDB-lite"/>
    </source>
</evidence>
<keyword evidence="3" id="KW-1185">Reference proteome</keyword>
<evidence type="ECO:0000313" key="3">
    <source>
        <dbReference type="Proteomes" id="UP000078541"/>
    </source>
</evidence>
<proteinExistence type="predicted"/>
<dbReference type="Proteomes" id="UP000078541">
    <property type="component" value="Unassembled WGS sequence"/>
</dbReference>
<dbReference type="EMBL" id="KQ981891">
    <property type="protein sequence ID" value="KYN33802.1"/>
    <property type="molecule type" value="Genomic_DNA"/>
</dbReference>
<dbReference type="AlphaFoldDB" id="A0A195F0W9"/>
<name>A0A195F0W9_9HYME</name>